<organism evidence="10 11">
    <name type="scientific">Marinomonas spartinae</name>
    <dbReference type="NCBI Taxonomy" id="1792290"/>
    <lineage>
        <taxon>Bacteria</taxon>
        <taxon>Pseudomonadati</taxon>
        <taxon>Pseudomonadota</taxon>
        <taxon>Gammaproteobacteria</taxon>
        <taxon>Oceanospirillales</taxon>
        <taxon>Oceanospirillaceae</taxon>
        <taxon>Marinomonas</taxon>
    </lineage>
</organism>
<reference evidence="10 11" key="1">
    <citation type="submission" date="2016-06" db="EMBL/GenBank/DDBJ databases">
        <authorList>
            <person name="Kjaerup R.B."/>
            <person name="Dalgaard T.S."/>
            <person name="Juul-Madsen H.R."/>
        </authorList>
    </citation>
    <scope>NUCLEOTIDE SEQUENCE [LARGE SCALE GENOMIC DNA]</scope>
    <source>
        <strain evidence="10 11">CECT 8886</strain>
    </source>
</reference>
<dbReference type="AlphaFoldDB" id="A0A1A8T6Y3"/>
<comment type="similarity">
    <text evidence="3 9">Belongs to the CobD/CbiB family.</text>
</comment>
<dbReference type="UniPathway" id="UPA00148"/>
<dbReference type="Pfam" id="PF03186">
    <property type="entry name" value="CobD_Cbib"/>
    <property type="match status" value="1"/>
</dbReference>
<protein>
    <recommendedName>
        <fullName evidence="9">Cobalamin biosynthesis protein CobD</fullName>
    </recommendedName>
</protein>
<dbReference type="PANTHER" id="PTHR34308:SF1">
    <property type="entry name" value="COBALAMIN BIOSYNTHESIS PROTEIN CBIB"/>
    <property type="match status" value="1"/>
</dbReference>
<evidence type="ECO:0000256" key="4">
    <source>
        <dbReference type="ARBA" id="ARBA00022475"/>
    </source>
</evidence>
<comment type="pathway">
    <text evidence="2 9">Cofactor biosynthesis; adenosylcobalamin biosynthesis.</text>
</comment>
<evidence type="ECO:0000256" key="8">
    <source>
        <dbReference type="ARBA" id="ARBA00023136"/>
    </source>
</evidence>
<dbReference type="GO" id="GO:0015420">
    <property type="term" value="F:ABC-type vitamin B12 transporter activity"/>
    <property type="evidence" value="ECO:0007669"/>
    <property type="project" value="UniProtKB-UniRule"/>
</dbReference>
<keyword evidence="6 9" id="KW-0812">Transmembrane</keyword>
<gene>
    <name evidence="10" type="primary">cbiB</name>
    <name evidence="9" type="synonym">cobD</name>
    <name evidence="10" type="ORF">MSP8886_00798</name>
</gene>
<evidence type="ECO:0000256" key="7">
    <source>
        <dbReference type="ARBA" id="ARBA00022989"/>
    </source>
</evidence>
<dbReference type="PANTHER" id="PTHR34308">
    <property type="entry name" value="COBALAMIN BIOSYNTHESIS PROTEIN CBIB"/>
    <property type="match status" value="1"/>
</dbReference>
<dbReference type="Proteomes" id="UP000092544">
    <property type="component" value="Unassembled WGS sequence"/>
</dbReference>
<dbReference type="GO" id="GO:0005886">
    <property type="term" value="C:plasma membrane"/>
    <property type="evidence" value="ECO:0007669"/>
    <property type="project" value="UniProtKB-SubCell"/>
</dbReference>
<evidence type="ECO:0000313" key="11">
    <source>
        <dbReference type="Proteomes" id="UP000092544"/>
    </source>
</evidence>
<keyword evidence="5 9" id="KW-0169">Cobalamin biosynthesis</keyword>
<evidence type="ECO:0000256" key="1">
    <source>
        <dbReference type="ARBA" id="ARBA00004651"/>
    </source>
</evidence>
<evidence type="ECO:0000256" key="9">
    <source>
        <dbReference type="HAMAP-Rule" id="MF_00024"/>
    </source>
</evidence>
<comment type="function">
    <text evidence="9">Converts cobyric acid to cobinamide by the addition of aminopropanol on the F carboxylic group.</text>
</comment>
<keyword evidence="4 9" id="KW-1003">Cell membrane</keyword>
<keyword evidence="8 9" id="KW-0472">Membrane</keyword>
<evidence type="ECO:0000256" key="3">
    <source>
        <dbReference type="ARBA" id="ARBA00006263"/>
    </source>
</evidence>
<sequence>MMTSFLFSVFDLLASTSGMLVAALLLDRLVGEPKKWHPLVVFGRWVDICRRGLQLSLTDTTTRQRQAGAVAWCCAIFPLLFGLVILMFILPDWLTALLSIIVLYFSIGWQSLREHALAIVEPLIRGDLLQARHGVSRIVSRDTNQLDETQVAKASIESVLENGSDAVFAPIFWFLVLGVPGALLYRLANTLDAMWGYKTDTLLHFGWFAARFDDVMNYIPARLVVLTYGLCGQFGSAWRCYQEQSSSWKSPNAGPVMAAGAGALGIKLGGAAPYFGKLESRSELGEGRDPVATDLNKAIRLVDKGVYLWVLVVCLMM</sequence>
<dbReference type="InterPro" id="IPR004485">
    <property type="entry name" value="Cobalamin_biosynth_CobD/CbiB"/>
</dbReference>
<dbReference type="OrthoDB" id="9811967at2"/>
<dbReference type="NCBIfam" id="TIGR00380">
    <property type="entry name" value="cobal_cbiB"/>
    <property type="match status" value="1"/>
</dbReference>
<evidence type="ECO:0000256" key="2">
    <source>
        <dbReference type="ARBA" id="ARBA00004953"/>
    </source>
</evidence>
<evidence type="ECO:0000256" key="5">
    <source>
        <dbReference type="ARBA" id="ARBA00022573"/>
    </source>
</evidence>
<comment type="subcellular location">
    <subcellularLocation>
        <location evidence="1 9">Cell membrane</location>
        <topology evidence="1 9">Multi-pass membrane protein</topology>
    </subcellularLocation>
</comment>
<feature type="transmembrane region" description="Helical" evidence="9">
    <location>
        <begin position="69"/>
        <end position="89"/>
    </location>
</feature>
<accession>A0A1A8T6Y3</accession>
<dbReference type="STRING" id="1792290.MSP8886_00798"/>
<comment type="caution">
    <text evidence="9">Lacks conserved residue(s) required for the propagation of feature annotation.</text>
</comment>
<dbReference type="RefSeq" id="WP_083200780.1">
    <property type="nucleotide sequence ID" value="NZ_FLOB01000001.1"/>
</dbReference>
<feature type="transmembrane region" description="Helical" evidence="9">
    <location>
        <begin position="167"/>
        <end position="188"/>
    </location>
</feature>
<evidence type="ECO:0000313" key="10">
    <source>
        <dbReference type="EMBL" id="SBS27085.1"/>
    </source>
</evidence>
<proteinExistence type="inferred from homology"/>
<dbReference type="EMBL" id="FLOB01000001">
    <property type="protein sequence ID" value="SBS27085.1"/>
    <property type="molecule type" value="Genomic_DNA"/>
</dbReference>
<evidence type="ECO:0000256" key="6">
    <source>
        <dbReference type="ARBA" id="ARBA00022692"/>
    </source>
</evidence>
<dbReference type="GO" id="GO:0048472">
    <property type="term" value="F:threonine-phosphate decarboxylase activity"/>
    <property type="evidence" value="ECO:0007669"/>
    <property type="project" value="InterPro"/>
</dbReference>
<name>A0A1A8T6Y3_9GAMM</name>
<keyword evidence="11" id="KW-1185">Reference proteome</keyword>
<dbReference type="GO" id="GO:0009236">
    <property type="term" value="P:cobalamin biosynthetic process"/>
    <property type="evidence" value="ECO:0007669"/>
    <property type="project" value="UniProtKB-UniRule"/>
</dbReference>
<dbReference type="HAMAP" id="MF_00024">
    <property type="entry name" value="CobD_CbiB"/>
    <property type="match status" value="1"/>
</dbReference>
<keyword evidence="7 9" id="KW-1133">Transmembrane helix</keyword>